<dbReference type="PROSITE" id="PS51257">
    <property type="entry name" value="PROKAR_LIPOPROTEIN"/>
    <property type="match status" value="1"/>
</dbReference>
<dbReference type="Proteomes" id="UP000583266">
    <property type="component" value="Unassembled WGS sequence"/>
</dbReference>
<keyword evidence="2" id="KW-1185">Reference proteome</keyword>
<protein>
    <recommendedName>
        <fullName evidence="3">Lipoprotein</fullName>
    </recommendedName>
</protein>
<proteinExistence type="predicted"/>
<name>A0A848GT12_9BACT</name>
<gene>
    <name evidence="1" type="ORF">HHL17_23885</name>
</gene>
<reference evidence="1 2" key="1">
    <citation type="submission" date="2020-04" db="EMBL/GenBank/DDBJ databases">
        <title>Chitinophaga sp. G-6-1-13 sp. nov., isolated from soil.</title>
        <authorList>
            <person name="Dahal R.H."/>
            <person name="Chaudhary D.K."/>
        </authorList>
    </citation>
    <scope>NUCLEOTIDE SEQUENCE [LARGE SCALE GENOMIC DNA]</scope>
    <source>
        <strain evidence="1 2">G-6-1-13</strain>
    </source>
</reference>
<evidence type="ECO:0008006" key="3">
    <source>
        <dbReference type="Google" id="ProtNLM"/>
    </source>
</evidence>
<dbReference type="EMBL" id="JABBGC010000003">
    <property type="protein sequence ID" value="NML40262.1"/>
    <property type="molecule type" value="Genomic_DNA"/>
</dbReference>
<sequence>MKYLLPFVALFLLAACDETKKDEPLPPHAKMVQLQLADSLGIITMAVPERYDTSFSWIHYTDCGDPCADRKYRFQPKGLRIFQESGFYTKISLTDTIDKFTIKHPLVIRHYRETDTSINAHISYLREQKIVIKKMGISDKLVFDTIQKINDRYYTITVLNYSDSQQRKEVSAFTIISEAPVEFKYELLSAKKDSITDNFIPEALSLIKTIRIHGERTKKPSR</sequence>
<dbReference type="RefSeq" id="WP_169227372.1">
    <property type="nucleotide sequence ID" value="NZ_JABBGC010000003.1"/>
</dbReference>
<evidence type="ECO:0000313" key="2">
    <source>
        <dbReference type="Proteomes" id="UP000583266"/>
    </source>
</evidence>
<comment type="caution">
    <text evidence="1">The sequence shown here is derived from an EMBL/GenBank/DDBJ whole genome shotgun (WGS) entry which is preliminary data.</text>
</comment>
<dbReference type="AlphaFoldDB" id="A0A848GT12"/>
<accession>A0A848GT12</accession>
<evidence type="ECO:0000313" key="1">
    <source>
        <dbReference type="EMBL" id="NML40262.1"/>
    </source>
</evidence>
<organism evidence="1 2">
    <name type="scientific">Chitinophaga fulva</name>
    <dbReference type="NCBI Taxonomy" id="2728842"/>
    <lineage>
        <taxon>Bacteria</taxon>
        <taxon>Pseudomonadati</taxon>
        <taxon>Bacteroidota</taxon>
        <taxon>Chitinophagia</taxon>
        <taxon>Chitinophagales</taxon>
        <taxon>Chitinophagaceae</taxon>
        <taxon>Chitinophaga</taxon>
    </lineage>
</organism>